<feature type="domain" description="DUF2399" evidence="1">
    <location>
        <begin position="120"/>
        <end position="272"/>
    </location>
</feature>
<dbReference type="InterPro" id="IPR024466">
    <property type="entry name" value="CHP02679_N"/>
</dbReference>
<evidence type="ECO:0000313" key="4">
    <source>
        <dbReference type="Proteomes" id="UP000018949"/>
    </source>
</evidence>
<dbReference type="CDD" id="cd00188">
    <property type="entry name" value="TOPRIM"/>
    <property type="match status" value="1"/>
</dbReference>
<evidence type="ECO:0008006" key="5">
    <source>
        <dbReference type="Google" id="ProtNLM"/>
    </source>
</evidence>
<sequence>MLSGMIREVSIAFLSLPKQGELERLPFFAQRTTGNPHYFDISESGGRLLLHFLTVNKKTSEDPEYLFPKSTEEINDLLAEYGLLRDDLWNFVTLQGMVAYYQGEIHPVWNAAVQTRTVLNVPMKELAKLETIKPASGRMVWIVENSSVASTIMDAVPDAAVVCTHGQLRAASWRLLDKLAEEECTLFYSGDLDPEGVQIADRLKKRYQEKLVLWRMDPLAYESSLSNEDIAGRIAKLDGVSSEEWKDVVMMMREKKKAGYQEALVDVLIEDIKQA</sequence>
<dbReference type="Proteomes" id="UP000018949">
    <property type="component" value="Unassembled WGS sequence"/>
</dbReference>
<evidence type="ECO:0000259" key="2">
    <source>
        <dbReference type="Pfam" id="PF11796"/>
    </source>
</evidence>
<reference evidence="3 4" key="1">
    <citation type="submission" date="2013-12" db="EMBL/GenBank/DDBJ databases">
        <title>NBRP : Genome information of microbial organism related human and environment.</title>
        <authorList>
            <person name="Hattori M."/>
            <person name="Oshima K."/>
            <person name="Inaba H."/>
            <person name="Suda W."/>
            <person name="Sakamoto M."/>
            <person name="Iino T."/>
            <person name="Kitahara M."/>
            <person name="Oshida Y."/>
            <person name="Iida T."/>
            <person name="Kudo T."/>
            <person name="Itoh T."/>
            <person name="Ahmed I."/>
            <person name="Ohkuma M."/>
        </authorList>
    </citation>
    <scope>NUCLEOTIDE SEQUENCE [LARGE SCALE GENOMIC DNA]</scope>
    <source>
        <strain evidence="3 4">JCM 21738</strain>
    </source>
</reference>
<dbReference type="Pfam" id="PF11796">
    <property type="entry name" value="DUF3323"/>
    <property type="match status" value="1"/>
</dbReference>
<dbReference type="Pfam" id="PF09664">
    <property type="entry name" value="DUF2399"/>
    <property type="match status" value="1"/>
</dbReference>
<dbReference type="eggNOG" id="COG4924">
    <property type="taxonomic scope" value="Bacteria"/>
</dbReference>
<accession>W4RVJ8</accession>
<protein>
    <recommendedName>
        <fullName evidence="5">DUF2399 domain-containing protein</fullName>
    </recommendedName>
</protein>
<evidence type="ECO:0000259" key="1">
    <source>
        <dbReference type="Pfam" id="PF09664"/>
    </source>
</evidence>
<comment type="caution">
    <text evidence="3">The sequence shown here is derived from an EMBL/GenBank/DDBJ whole genome shotgun (WGS) entry which is preliminary data.</text>
</comment>
<organism evidence="3 4">
    <name type="scientific">Mesobacillus boroniphilus JCM 21738</name>
    <dbReference type="NCBI Taxonomy" id="1294265"/>
    <lineage>
        <taxon>Bacteria</taxon>
        <taxon>Bacillati</taxon>
        <taxon>Bacillota</taxon>
        <taxon>Bacilli</taxon>
        <taxon>Bacillales</taxon>
        <taxon>Bacillaceae</taxon>
        <taxon>Mesobacillus</taxon>
    </lineage>
</organism>
<dbReference type="InterPro" id="IPR024465">
    <property type="entry name" value="DUF2399"/>
</dbReference>
<dbReference type="AlphaFoldDB" id="W4RVJ8"/>
<feature type="domain" description="Conserved hypothetical protein CHP02679 N terminus" evidence="2">
    <location>
        <begin position="12"/>
        <end position="97"/>
    </location>
</feature>
<proteinExistence type="predicted"/>
<evidence type="ECO:0000313" key="3">
    <source>
        <dbReference type="EMBL" id="GAE47888.1"/>
    </source>
</evidence>
<name>W4RVJ8_9BACI</name>
<dbReference type="EMBL" id="BAUW01000104">
    <property type="protein sequence ID" value="GAE47888.1"/>
    <property type="molecule type" value="Genomic_DNA"/>
</dbReference>
<gene>
    <name evidence="3" type="ORF">JCM21738_4911</name>
</gene>
<keyword evidence="4" id="KW-1185">Reference proteome</keyword>